<organism evidence="2 3">
    <name type="scientific">Ziziphus jujuba</name>
    <name type="common">Chinese jujube</name>
    <name type="synonym">Ziziphus sativa</name>
    <dbReference type="NCBI Taxonomy" id="326968"/>
    <lineage>
        <taxon>Eukaryota</taxon>
        <taxon>Viridiplantae</taxon>
        <taxon>Streptophyta</taxon>
        <taxon>Embryophyta</taxon>
        <taxon>Tracheophyta</taxon>
        <taxon>Spermatophyta</taxon>
        <taxon>Magnoliopsida</taxon>
        <taxon>eudicotyledons</taxon>
        <taxon>Gunneridae</taxon>
        <taxon>Pentapetalae</taxon>
        <taxon>rosids</taxon>
        <taxon>fabids</taxon>
        <taxon>Rosales</taxon>
        <taxon>Rhamnaceae</taxon>
        <taxon>Paliureae</taxon>
        <taxon>Ziziphus</taxon>
    </lineage>
</organism>
<reference evidence="3" key="1">
    <citation type="submission" date="2025-08" db="UniProtKB">
        <authorList>
            <consortium name="RefSeq"/>
        </authorList>
    </citation>
    <scope>IDENTIFICATION</scope>
    <source>
        <tissue evidence="3">Seedling</tissue>
    </source>
</reference>
<dbReference type="Pfam" id="PF05627">
    <property type="entry name" value="AvrRpt-cleavage"/>
    <property type="match status" value="1"/>
</dbReference>
<protein>
    <submittedName>
        <fullName evidence="3">Uncharacterized protein LOC107428141</fullName>
    </submittedName>
</protein>
<dbReference type="RefSeq" id="XP_015894097.1">
    <property type="nucleotide sequence ID" value="XM_016038611.4"/>
</dbReference>
<proteinExistence type="predicted"/>
<dbReference type="AlphaFoldDB" id="A0A6P4AXV3"/>
<dbReference type="PANTHER" id="PTHR33882">
    <property type="entry name" value="PATHOGENIC TYPE III EFFECTOR AVIRULENCE FACTOR AVR AVRRPT-CLEAVAGE: CLEAVAGE SITE PROTEIN"/>
    <property type="match status" value="1"/>
</dbReference>
<accession>A0A6P4AXV3</accession>
<feature type="domain" description="RIN4 pathogenic type III effector avirulence factor Avr cleavage site" evidence="1">
    <location>
        <begin position="10"/>
        <end position="40"/>
    </location>
</feature>
<evidence type="ECO:0000259" key="1">
    <source>
        <dbReference type="Pfam" id="PF05627"/>
    </source>
</evidence>
<gene>
    <name evidence="3" type="primary">LOC107428141</name>
</gene>
<dbReference type="InParanoid" id="A0A6P4AXV3"/>
<dbReference type="GeneID" id="107428141"/>
<dbReference type="KEGG" id="zju:107428141"/>
<dbReference type="Proteomes" id="UP001652623">
    <property type="component" value="Chromosome 12"/>
</dbReference>
<evidence type="ECO:0000313" key="3">
    <source>
        <dbReference type="RefSeq" id="XP_015894097.1"/>
    </source>
</evidence>
<dbReference type="InterPro" id="IPR008700">
    <property type="entry name" value="TypeIII_avirulence_cleave"/>
</dbReference>
<dbReference type="PANTHER" id="PTHR33882:SF11">
    <property type="entry name" value="RPM1-INTERACTING PROTEIN 4 (RIN4) FAMILY PROTEIN"/>
    <property type="match status" value="1"/>
</dbReference>
<evidence type="ECO:0000313" key="2">
    <source>
        <dbReference type="Proteomes" id="UP001652623"/>
    </source>
</evidence>
<sequence>MDTRKEKNVWMSVPQFGGWDHKGGGANYSMVFSQARANRKQQKNDVKRASLGNEREFIATHYRDNIPNHHLHQPQDDSVVRKRKILTYINCCIKP</sequence>
<name>A0A6P4AXV3_ZIZJJ</name>
<keyword evidence="2" id="KW-1185">Reference proteome</keyword>